<evidence type="ECO:0000259" key="4">
    <source>
        <dbReference type="PROSITE" id="PS51459"/>
    </source>
</evidence>
<keyword evidence="3" id="KW-0175">Coiled coil</keyword>
<organism evidence="5 6">
    <name type="scientific">Companilactobacillus kimchiensis</name>
    <dbReference type="NCBI Taxonomy" id="993692"/>
    <lineage>
        <taxon>Bacteria</taxon>
        <taxon>Bacillati</taxon>
        <taxon>Bacillota</taxon>
        <taxon>Bacilli</taxon>
        <taxon>Lactobacillales</taxon>
        <taxon>Lactobacillaceae</taxon>
        <taxon>Companilactobacillus</taxon>
    </lineage>
</organism>
<dbReference type="Proteomes" id="UP000051006">
    <property type="component" value="Unassembled WGS sequence"/>
</dbReference>
<dbReference type="Pfam" id="PF02661">
    <property type="entry name" value="Fic"/>
    <property type="match status" value="1"/>
</dbReference>
<feature type="binding site" evidence="2">
    <location>
        <begin position="283"/>
        <end position="284"/>
    </location>
    <ligand>
        <name>ATP</name>
        <dbReference type="ChEBI" id="CHEBI:30616"/>
    </ligand>
</feature>
<feature type="active site" evidence="1">
    <location>
        <position position="242"/>
    </location>
</feature>
<dbReference type="InterPro" id="IPR040198">
    <property type="entry name" value="Fido_containing"/>
</dbReference>
<dbReference type="SUPFAM" id="SSF140931">
    <property type="entry name" value="Fic-like"/>
    <property type="match status" value="1"/>
</dbReference>
<dbReference type="PATRIC" id="fig|993692.3.peg.869"/>
<keyword evidence="6" id="KW-1185">Reference proteome</keyword>
<evidence type="ECO:0000313" key="6">
    <source>
        <dbReference type="Proteomes" id="UP000051006"/>
    </source>
</evidence>
<dbReference type="Gene3D" id="1.10.3290.10">
    <property type="entry name" value="Fido-like domain"/>
    <property type="match status" value="1"/>
</dbReference>
<dbReference type="STRING" id="993692.IV57_GL000859"/>
<protein>
    <submittedName>
        <fullName evidence="5">Fic family protein</fullName>
    </submittedName>
</protein>
<keyword evidence="2" id="KW-0067">ATP-binding</keyword>
<evidence type="ECO:0000256" key="2">
    <source>
        <dbReference type="PIRSR" id="PIRSR640198-2"/>
    </source>
</evidence>
<dbReference type="RefSeq" id="WP_057881199.1">
    <property type="nucleotide sequence ID" value="NZ_JQCF01000018.1"/>
</dbReference>
<dbReference type="GO" id="GO:0005524">
    <property type="term" value="F:ATP binding"/>
    <property type="evidence" value="ECO:0007669"/>
    <property type="project" value="UniProtKB-KW"/>
</dbReference>
<feature type="domain" description="Fido" evidence="4">
    <location>
        <begin position="157"/>
        <end position="305"/>
    </location>
</feature>
<accession>A0A0R2LHG4</accession>
<gene>
    <name evidence="5" type="ORF">IV57_GL000859</name>
</gene>
<feature type="binding site" evidence="2">
    <location>
        <begin position="246"/>
        <end position="253"/>
    </location>
    <ligand>
        <name>ATP</name>
        <dbReference type="ChEBI" id="CHEBI:30616"/>
    </ligand>
</feature>
<feature type="coiled-coil region" evidence="3">
    <location>
        <begin position="314"/>
        <end position="341"/>
    </location>
</feature>
<dbReference type="EMBL" id="JQCF01000018">
    <property type="protein sequence ID" value="KRN98746.1"/>
    <property type="molecule type" value="Genomic_DNA"/>
</dbReference>
<dbReference type="OrthoDB" id="9813719at2"/>
<evidence type="ECO:0000256" key="1">
    <source>
        <dbReference type="PIRSR" id="PIRSR640198-1"/>
    </source>
</evidence>
<evidence type="ECO:0000256" key="3">
    <source>
        <dbReference type="SAM" id="Coils"/>
    </source>
</evidence>
<proteinExistence type="predicted"/>
<dbReference type="InterPro" id="IPR036597">
    <property type="entry name" value="Fido-like_dom_sf"/>
</dbReference>
<dbReference type="PROSITE" id="PS51459">
    <property type="entry name" value="FIDO"/>
    <property type="match status" value="1"/>
</dbReference>
<dbReference type="InterPro" id="IPR003812">
    <property type="entry name" value="Fido"/>
</dbReference>
<evidence type="ECO:0000313" key="5">
    <source>
        <dbReference type="EMBL" id="KRN98746.1"/>
    </source>
</evidence>
<name>A0A0R2LHG4_9LACO</name>
<dbReference type="PANTHER" id="PTHR13504:SF40">
    <property type="entry name" value="FIDO DOMAIN-CONTAINING PROTEIN"/>
    <property type="match status" value="1"/>
</dbReference>
<dbReference type="AlphaFoldDB" id="A0A0R2LHG4"/>
<keyword evidence="2" id="KW-0547">Nucleotide-binding</keyword>
<comment type="caution">
    <text evidence="5">The sequence shown here is derived from an EMBL/GenBank/DDBJ whole genome shotgun (WGS) entry which is preliminary data.</text>
</comment>
<feature type="binding site" evidence="2">
    <location>
        <position position="295"/>
    </location>
    <ligand>
        <name>ATP</name>
        <dbReference type="ChEBI" id="CHEBI:30616"/>
    </ligand>
</feature>
<sequence>MELKPLSVLKYMSNTNDSIDVSKEYENRLNGVATFKTNLYPYLTDKYGEQHDNYPIFFIETRDLSILSADIYKKSRKIEQLSNSLPGIAKSSYANSLLTNEIQFSNEIEGVKTKREEIGTIVDDLQNNNNTNQKRLVSTVQKYLDILNINRPEIKINSFDDLRVIYDRLTAGEIDLDKLPDGEYFRNSPVRIGTSLETVHTPPANEKLIENKLSTLISFMNNEKIPPIEKSLITHFMFENTHPFSDGNGRMGRYLLSQYLGKKIDPFTALSISGSIHENQQKYYKIFKEADKYENYGELTFFIHEMMRLILDSQNEVLNRMNQLLETLNEYKNNLKIILKIEDEHDTEFEILLIFVESKLFNIDSSLGIKDTDLINMLYREDTKKYKKVKVKGIINKYEEKGILQKINGKPLQHEIII</sequence>
<reference evidence="5 6" key="1">
    <citation type="journal article" date="2015" name="Genome Announc.">
        <title>Expanding the biotechnology potential of lactobacilli through comparative genomics of 213 strains and associated genera.</title>
        <authorList>
            <person name="Sun Z."/>
            <person name="Harris H.M."/>
            <person name="McCann A."/>
            <person name="Guo C."/>
            <person name="Argimon S."/>
            <person name="Zhang W."/>
            <person name="Yang X."/>
            <person name="Jeffery I.B."/>
            <person name="Cooney J.C."/>
            <person name="Kagawa T.F."/>
            <person name="Liu W."/>
            <person name="Song Y."/>
            <person name="Salvetti E."/>
            <person name="Wrobel A."/>
            <person name="Rasinkangas P."/>
            <person name="Parkhill J."/>
            <person name="Rea M.C."/>
            <person name="O'Sullivan O."/>
            <person name="Ritari J."/>
            <person name="Douillard F.P."/>
            <person name="Paul Ross R."/>
            <person name="Yang R."/>
            <person name="Briner A.E."/>
            <person name="Felis G.E."/>
            <person name="de Vos W.M."/>
            <person name="Barrangou R."/>
            <person name="Klaenhammer T.R."/>
            <person name="Caufield P.W."/>
            <person name="Cui Y."/>
            <person name="Zhang H."/>
            <person name="O'Toole P.W."/>
        </authorList>
    </citation>
    <scope>NUCLEOTIDE SEQUENCE [LARGE SCALE GENOMIC DNA]</scope>
    <source>
        <strain evidence="5 6">DSM 24716</strain>
    </source>
</reference>
<dbReference type="PANTHER" id="PTHR13504">
    <property type="entry name" value="FIDO DOMAIN-CONTAINING PROTEIN DDB_G0283145"/>
    <property type="match status" value="1"/>
</dbReference>